<evidence type="ECO:0000313" key="1">
    <source>
        <dbReference type="EMBL" id="SCB22787.1"/>
    </source>
</evidence>
<evidence type="ECO:0000313" key="2">
    <source>
        <dbReference type="Proteomes" id="UP000186228"/>
    </source>
</evidence>
<dbReference type="EMBL" id="FMAC01000004">
    <property type="protein sequence ID" value="SCB22787.1"/>
    <property type="molecule type" value="Genomic_DNA"/>
</dbReference>
<keyword evidence="2" id="KW-1185">Reference proteome</keyword>
<name>A0A1C3V5C8_9HYPH</name>
<organism evidence="1 2">
    <name type="scientific">Rhizobium hainanense</name>
    <dbReference type="NCBI Taxonomy" id="52131"/>
    <lineage>
        <taxon>Bacteria</taxon>
        <taxon>Pseudomonadati</taxon>
        <taxon>Pseudomonadota</taxon>
        <taxon>Alphaproteobacteria</taxon>
        <taxon>Hyphomicrobiales</taxon>
        <taxon>Rhizobiaceae</taxon>
        <taxon>Rhizobium/Agrobacterium group</taxon>
        <taxon>Rhizobium</taxon>
    </lineage>
</organism>
<dbReference type="Proteomes" id="UP000186228">
    <property type="component" value="Unassembled WGS sequence"/>
</dbReference>
<sequence>MKPIRLDCLALPDDIDGPSQCSQLCYIFLIALDIPLELRKPKFNIGFWNGGFSTAVPVPEASMHKYHPATRAHHYIRASRQAFLVKSVPDSHLVESLSYFHLWQCILTLYLRHNRRALRLGHMVHVSYSPVCAKRVCLINRKT</sequence>
<gene>
    <name evidence="1" type="ORF">GA0061100_104360</name>
</gene>
<reference evidence="2" key="1">
    <citation type="submission" date="2016-08" db="EMBL/GenBank/DDBJ databases">
        <authorList>
            <person name="Varghese N."/>
            <person name="Submissions Spin"/>
        </authorList>
    </citation>
    <scope>NUCLEOTIDE SEQUENCE [LARGE SCALE GENOMIC DNA]</scope>
    <source>
        <strain evidence="2">CCBAU 57015</strain>
    </source>
</reference>
<dbReference type="AlphaFoldDB" id="A0A1C3V5C8"/>
<protein>
    <submittedName>
        <fullName evidence="1">Uncharacterized protein</fullName>
    </submittedName>
</protein>
<accession>A0A1C3V5C8</accession>
<proteinExistence type="predicted"/>